<dbReference type="NCBIfam" id="TIGR01549">
    <property type="entry name" value="HAD-SF-IA-v1"/>
    <property type="match status" value="1"/>
</dbReference>
<sequence length="242" mass="26589">MRVRWVTWDVKDTLLRVRCSVGEQYCSAARRHGLTLDPAAVESAFRQAYRQQESRYPNYGHGQGLSSRAWWGAVVQETFSRCGVAEGQTLARLAEQLYAGFSGAANWEVFADSESALRRCQALGLRLAVVSNFDGRLEAVLRSCGLRGHFQFVVTSESAGAAKPDPRIFLRALELSGEREPAALAHVGDHHLNDYLAAQAVGMRSFLLERGGGAAEGGLPVPPQHRLRSLDELPALLQQDQD</sequence>
<dbReference type="PRINTS" id="PR00413">
    <property type="entry name" value="HADHALOGNASE"/>
</dbReference>
<dbReference type="InterPro" id="IPR044924">
    <property type="entry name" value="HAD-SF_hydro_IA_REG-2-like_cap"/>
</dbReference>
<protein>
    <recommendedName>
        <fullName evidence="2">Haloacid dehalogenase-like hydrolase domain-containing protein 3</fullName>
    </recommendedName>
</protein>
<dbReference type="SFLD" id="SFLDG01129">
    <property type="entry name" value="C1.5:_HAD__Beta-PGM__Phosphata"/>
    <property type="match status" value="1"/>
</dbReference>
<evidence type="ECO:0000256" key="1">
    <source>
        <dbReference type="ARBA" id="ARBA00007958"/>
    </source>
</evidence>
<dbReference type="InterPro" id="IPR036412">
    <property type="entry name" value="HAD-like_sf"/>
</dbReference>
<proteinExistence type="inferred from homology"/>
<dbReference type="PANTHER" id="PTHR46191:SF2">
    <property type="entry name" value="HALOACID DEHALOGENASE-LIKE HYDROLASE DOMAIN-CONTAINING PROTEIN 3"/>
    <property type="match status" value="1"/>
</dbReference>
<dbReference type="SFLD" id="SFLDS00003">
    <property type="entry name" value="Haloacid_Dehalogenase"/>
    <property type="match status" value="1"/>
</dbReference>
<dbReference type="InterPro" id="IPR023214">
    <property type="entry name" value="HAD_sf"/>
</dbReference>
<comment type="similarity">
    <text evidence="1">Belongs to the HAD-like hydrolase superfamily.</text>
</comment>
<feature type="non-terminal residue" evidence="3">
    <location>
        <position position="242"/>
    </location>
</feature>
<evidence type="ECO:0000313" key="3">
    <source>
        <dbReference type="EMBL" id="MBN3323824.1"/>
    </source>
</evidence>
<name>A0A8J7THK0_ATRSP</name>
<reference evidence="3" key="1">
    <citation type="journal article" date="2021" name="Cell">
        <title>Tracing the genetic footprints of vertebrate landing in non-teleost ray-finned fishes.</title>
        <authorList>
            <person name="Bi X."/>
            <person name="Wang K."/>
            <person name="Yang L."/>
            <person name="Pan H."/>
            <person name="Jiang H."/>
            <person name="Wei Q."/>
            <person name="Fang M."/>
            <person name="Yu H."/>
            <person name="Zhu C."/>
            <person name="Cai Y."/>
            <person name="He Y."/>
            <person name="Gan X."/>
            <person name="Zeng H."/>
            <person name="Yu D."/>
            <person name="Zhu Y."/>
            <person name="Jiang H."/>
            <person name="Qiu Q."/>
            <person name="Yang H."/>
            <person name="Zhang Y.E."/>
            <person name="Wang W."/>
            <person name="Zhu M."/>
            <person name="He S."/>
            <person name="Zhang G."/>
        </authorList>
    </citation>
    <scope>NUCLEOTIDE SEQUENCE</scope>
    <source>
        <strain evidence="3">Allg_001</strain>
    </source>
</reference>
<dbReference type="Pfam" id="PF00702">
    <property type="entry name" value="Hydrolase"/>
    <property type="match status" value="1"/>
</dbReference>
<dbReference type="InterPro" id="IPR011949">
    <property type="entry name" value="HAD-SF_hydro_IA_REG-2-like"/>
</dbReference>
<organism evidence="3 4">
    <name type="scientific">Atractosteus spatula</name>
    <name type="common">Alligator gar</name>
    <name type="synonym">Lepisosteus spatula</name>
    <dbReference type="NCBI Taxonomy" id="7917"/>
    <lineage>
        <taxon>Eukaryota</taxon>
        <taxon>Metazoa</taxon>
        <taxon>Chordata</taxon>
        <taxon>Craniata</taxon>
        <taxon>Vertebrata</taxon>
        <taxon>Euteleostomi</taxon>
        <taxon>Actinopterygii</taxon>
        <taxon>Neopterygii</taxon>
        <taxon>Holostei</taxon>
        <taxon>Semionotiformes</taxon>
        <taxon>Lepisosteidae</taxon>
        <taxon>Atractosteus</taxon>
    </lineage>
</organism>
<dbReference type="GO" id="GO:0005634">
    <property type="term" value="C:nucleus"/>
    <property type="evidence" value="ECO:0007669"/>
    <property type="project" value="TreeGrafter"/>
</dbReference>
<dbReference type="Gene3D" id="3.40.50.1000">
    <property type="entry name" value="HAD superfamily/HAD-like"/>
    <property type="match status" value="1"/>
</dbReference>
<dbReference type="EMBL" id="JAAWVO010067529">
    <property type="protein sequence ID" value="MBN3323824.1"/>
    <property type="molecule type" value="Genomic_DNA"/>
</dbReference>
<dbReference type="InterPro" id="IPR051828">
    <property type="entry name" value="HAD-like_hydrolase_domain"/>
</dbReference>
<evidence type="ECO:0000256" key="2">
    <source>
        <dbReference type="ARBA" id="ARBA00015556"/>
    </source>
</evidence>
<dbReference type="Gene3D" id="1.10.150.720">
    <property type="entry name" value="Haloacid dehalogenase-like hydrolase"/>
    <property type="match status" value="1"/>
</dbReference>
<dbReference type="CDD" id="cd16415">
    <property type="entry name" value="HAD_dREG-2_like"/>
    <property type="match status" value="1"/>
</dbReference>
<dbReference type="Proteomes" id="UP000736164">
    <property type="component" value="Unassembled WGS sequence"/>
</dbReference>
<feature type="non-terminal residue" evidence="3">
    <location>
        <position position="1"/>
    </location>
</feature>
<dbReference type="NCBIfam" id="TIGR02252">
    <property type="entry name" value="DREG-2"/>
    <property type="match status" value="1"/>
</dbReference>
<evidence type="ECO:0000313" key="4">
    <source>
        <dbReference type="Proteomes" id="UP000736164"/>
    </source>
</evidence>
<dbReference type="InterPro" id="IPR006439">
    <property type="entry name" value="HAD-SF_hydro_IA"/>
</dbReference>
<gene>
    <name evidence="3" type="primary">Hdhd3</name>
    <name evidence="3" type="ORF">GTO95_0018402</name>
</gene>
<accession>A0A8J7THK0</accession>
<keyword evidence="4" id="KW-1185">Reference proteome</keyword>
<dbReference type="SUPFAM" id="SSF56784">
    <property type="entry name" value="HAD-like"/>
    <property type="match status" value="1"/>
</dbReference>
<dbReference type="PANTHER" id="PTHR46191">
    <property type="match status" value="1"/>
</dbReference>
<dbReference type="AlphaFoldDB" id="A0A8J7THK0"/>
<comment type="caution">
    <text evidence="3">The sequence shown here is derived from an EMBL/GenBank/DDBJ whole genome shotgun (WGS) entry which is preliminary data.</text>
</comment>